<name>A0AAV5NUE4_9VIBR</name>
<accession>A0AAV5NUE4</accession>
<evidence type="ECO:0000313" key="2">
    <source>
        <dbReference type="Proteomes" id="UP001156690"/>
    </source>
</evidence>
<gene>
    <name evidence="1" type="ORF">GCM10007932_32540</name>
</gene>
<dbReference type="RefSeq" id="WP_126606447.1">
    <property type="nucleotide sequence ID" value="NZ_AP025145.1"/>
</dbReference>
<dbReference type="AlphaFoldDB" id="A0AAV5NUE4"/>
<dbReference type="Proteomes" id="UP001156690">
    <property type="component" value="Unassembled WGS sequence"/>
</dbReference>
<protein>
    <recommendedName>
        <fullName evidence="3">YitH acetyltransferase (GNAT) domain-containing protein</fullName>
    </recommendedName>
</protein>
<organism evidence="1 2">
    <name type="scientific">Vibrio penaeicida</name>
    <dbReference type="NCBI Taxonomy" id="104609"/>
    <lineage>
        <taxon>Bacteria</taxon>
        <taxon>Pseudomonadati</taxon>
        <taxon>Pseudomonadota</taxon>
        <taxon>Gammaproteobacteria</taxon>
        <taxon>Vibrionales</taxon>
        <taxon>Vibrionaceae</taxon>
        <taxon>Vibrio</taxon>
    </lineage>
</organism>
<dbReference type="EMBL" id="BSNX01000040">
    <property type="protein sequence ID" value="GLQ73894.1"/>
    <property type="molecule type" value="Genomic_DNA"/>
</dbReference>
<reference evidence="2" key="1">
    <citation type="journal article" date="2019" name="Int. J. Syst. Evol. Microbiol.">
        <title>The Global Catalogue of Microorganisms (GCM) 10K type strain sequencing project: providing services to taxonomists for standard genome sequencing and annotation.</title>
        <authorList>
            <consortium name="The Broad Institute Genomics Platform"/>
            <consortium name="The Broad Institute Genome Sequencing Center for Infectious Disease"/>
            <person name="Wu L."/>
            <person name="Ma J."/>
        </authorList>
    </citation>
    <scope>NUCLEOTIDE SEQUENCE [LARGE SCALE GENOMIC DNA]</scope>
    <source>
        <strain evidence="2">NBRC 15640</strain>
    </source>
</reference>
<sequence>MKPIQFEESSRERLNIFQDSNELDRIPLCEPNSPYGETLYLESEGKILGVASAIKNGIHPKFDHLYLAVPGWEQEITSILLEGLKRHRGKEANPLQILIKEADVEKQKLFTDSQGFSLIPATAQKLIRIAVLIIS</sequence>
<evidence type="ECO:0000313" key="1">
    <source>
        <dbReference type="EMBL" id="GLQ73894.1"/>
    </source>
</evidence>
<proteinExistence type="predicted"/>
<keyword evidence="2" id="KW-1185">Reference proteome</keyword>
<comment type="caution">
    <text evidence="1">The sequence shown here is derived from an EMBL/GenBank/DDBJ whole genome shotgun (WGS) entry which is preliminary data.</text>
</comment>
<evidence type="ECO:0008006" key="3">
    <source>
        <dbReference type="Google" id="ProtNLM"/>
    </source>
</evidence>